<evidence type="ECO:0000256" key="1">
    <source>
        <dbReference type="SAM" id="MobiDB-lite"/>
    </source>
</evidence>
<dbReference type="GO" id="GO:0016787">
    <property type="term" value="F:hydrolase activity"/>
    <property type="evidence" value="ECO:0007669"/>
    <property type="project" value="InterPro"/>
</dbReference>
<reference evidence="3 4" key="1">
    <citation type="journal article" date="2016" name="Mol. Biol. Evol.">
        <title>Comparative Genomics of Early-Diverging Mushroom-Forming Fungi Provides Insights into the Origins of Lignocellulose Decay Capabilities.</title>
        <authorList>
            <person name="Nagy L.G."/>
            <person name="Riley R."/>
            <person name="Tritt A."/>
            <person name="Adam C."/>
            <person name="Daum C."/>
            <person name="Floudas D."/>
            <person name="Sun H."/>
            <person name="Yadav J.S."/>
            <person name="Pangilinan J."/>
            <person name="Larsson K.H."/>
            <person name="Matsuura K."/>
            <person name="Barry K."/>
            <person name="Labutti K."/>
            <person name="Kuo R."/>
            <person name="Ohm R.A."/>
            <person name="Bhattacharya S.S."/>
            <person name="Shirouzu T."/>
            <person name="Yoshinaga Y."/>
            <person name="Martin F.M."/>
            <person name="Grigoriev I.V."/>
            <person name="Hibbett D.S."/>
        </authorList>
    </citation>
    <scope>NUCLEOTIDE SEQUENCE [LARGE SCALE GENOMIC DNA]</scope>
    <source>
        <strain evidence="3 4">HHB12029</strain>
    </source>
</reference>
<evidence type="ECO:0000313" key="3">
    <source>
        <dbReference type="EMBL" id="KZV80741.1"/>
    </source>
</evidence>
<dbReference type="Pfam" id="PF00149">
    <property type="entry name" value="Metallophos"/>
    <property type="match status" value="1"/>
</dbReference>
<sequence length="266" mass="29506">MAEHTPTLETPAARAYAKYDPKDPPPHPGAGWTRFVCISDTHSRTHWNVPPGDVLVHAGDLTRRGHLHQLKETLEWVSRMPHPVKIVIGGNHDACLDPNMLSKMSKKHAADLRHDWTAAGKMVRSEKLRESGVVYLDREEVQATIAPSGRRWRVYGDPGTPRYGMPSFQYNRGVEAAARYERIPDETEILVTHGPREGVLDATLEGVSAGCGDLRERVGRLGRLRLHVSGHLHEAHGVHLEAETGLVSVNCAVYWTGQAVIVDLID</sequence>
<accession>A0A165BJ20</accession>
<dbReference type="AlphaFoldDB" id="A0A165BJ20"/>
<dbReference type="Proteomes" id="UP000077266">
    <property type="component" value="Unassembled WGS sequence"/>
</dbReference>
<organism evidence="3 4">
    <name type="scientific">Exidia glandulosa HHB12029</name>
    <dbReference type="NCBI Taxonomy" id="1314781"/>
    <lineage>
        <taxon>Eukaryota</taxon>
        <taxon>Fungi</taxon>
        <taxon>Dikarya</taxon>
        <taxon>Basidiomycota</taxon>
        <taxon>Agaricomycotina</taxon>
        <taxon>Agaricomycetes</taxon>
        <taxon>Auriculariales</taxon>
        <taxon>Exidiaceae</taxon>
        <taxon>Exidia</taxon>
    </lineage>
</organism>
<dbReference type="EMBL" id="KV426455">
    <property type="protein sequence ID" value="KZV80741.1"/>
    <property type="molecule type" value="Genomic_DNA"/>
</dbReference>
<dbReference type="SUPFAM" id="SSF56300">
    <property type="entry name" value="Metallo-dependent phosphatases"/>
    <property type="match status" value="1"/>
</dbReference>
<dbReference type="InParanoid" id="A0A165BJ20"/>
<dbReference type="Gene3D" id="3.60.21.10">
    <property type="match status" value="1"/>
</dbReference>
<dbReference type="CDD" id="cd07379">
    <property type="entry name" value="MPP_239FB"/>
    <property type="match status" value="1"/>
</dbReference>
<evidence type="ECO:0000313" key="4">
    <source>
        <dbReference type="Proteomes" id="UP000077266"/>
    </source>
</evidence>
<dbReference type="OrthoDB" id="630188at2759"/>
<feature type="region of interest" description="Disordered" evidence="1">
    <location>
        <begin position="1"/>
        <end position="27"/>
    </location>
</feature>
<protein>
    <submittedName>
        <fullName evidence="3">Metallo-dependent phosphatase</fullName>
    </submittedName>
</protein>
<keyword evidence="4" id="KW-1185">Reference proteome</keyword>
<dbReference type="PANTHER" id="PTHR12905:SF0">
    <property type="entry name" value="CALCINEURIN-LIKE PHOSPHOESTERASE DOMAIN-CONTAINING PROTEIN"/>
    <property type="match status" value="1"/>
</dbReference>
<dbReference type="InterPro" id="IPR004843">
    <property type="entry name" value="Calcineurin-like_PHP"/>
</dbReference>
<dbReference type="InterPro" id="IPR029052">
    <property type="entry name" value="Metallo-depent_PP-like"/>
</dbReference>
<evidence type="ECO:0000259" key="2">
    <source>
        <dbReference type="Pfam" id="PF00149"/>
    </source>
</evidence>
<name>A0A165BJ20_EXIGL</name>
<dbReference type="InterPro" id="IPR051693">
    <property type="entry name" value="UPF0046_metallophosphoest"/>
</dbReference>
<feature type="domain" description="Calcineurin-like phosphoesterase" evidence="2">
    <location>
        <begin position="34"/>
        <end position="234"/>
    </location>
</feature>
<proteinExistence type="predicted"/>
<dbReference type="PANTHER" id="PTHR12905">
    <property type="entry name" value="METALLOPHOSPHOESTERASE"/>
    <property type="match status" value="1"/>
</dbReference>
<gene>
    <name evidence="3" type="ORF">EXIGLDRAFT_406332</name>
</gene>